<dbReference type="InterPro" id="IPR050471">
    <property type="entry name" value="AB_hydrolase"/>
</dbReference>
<dbReference type="Pfam" id="PF00561">
    <property type="entry name" value="Abhydrolase_1"/>
    <property type="match status" value="1"/>
</dbReference>
<comment type="caution">
    <text evidence="2">The sequence shown here is derived from an EMBL/GenBank/DDBJ whole genome shotgun (WGS) entry which is preliminary data.</text>
</comment>
<dbReference type="EMBL" id="JAPDOD010000001">
    <property type="protein sequence ID" value="MDA0158705.1"/>
    <property type="molecule type" value="Genomic_DNA"/>
</dbReference>
<dbReference type="GO" id="GO:0004806">
    <property type="term" value="F:triacylglycerol lipase activity"/>
    <property type="evidence" value="ECO:0007669"/>
    <property type="project" value="TreeGrafter"/>
</dbReference>
<evidence type="ECO:0000259" key="1">
    <source>
        <dbReference type="Pfam" id="PF00561"/>
    </source>
</evidence>
<keyword evidence="3" id="KW-1185">Reference proteome</keyword>
<sequence length="272" mass="30099">MRPATATGTAHPDLHTQLYWESTGEGRPVLLVMGLGLSGGAWWRTVDTLSRDFRVITFDNRGVGRSRGLTPAYTTEALADDAVAVLDALDITRADVYGLSLGGMVAQQIALRHPRRVRSLVLGATTPGGRRAKTADEEVMSFFYNRDQRPREEAAWASVAYNYGRRCREKHADRIAEDIRHRLAYTFDEDAYKAHLMAAAMHNCASRLHRIQVPALVMHGEDDRVVPVANAHLIASRLPEGRLHLLEGTGHLYTTEAPEADAEVARFFDAVG</sequence>
<dbReference type="RefSeq" id="WP_270037299.1">
    <property type="nucleotide sequence ID" value="NZ_JAPDOD010000001.1"/>
</dbReference>
<name>A0A9X3MP84_9ACTN</name>
<dbReference type="PRINTS" id="PR00111">
    <property type="entry name" value="ABHYDROLASE"/>
</dbReference>
<dbReference type="Proteomes" id="UP001149140">
    <property type="component" value="Unassembled WGS sequence"/>
</dbReference>
<dbReference type="InterPro" id="IPR000073">
    <property type="entry name" value="AB_hydrolase_1"/>
</dbReference>
<evidence type="ECO:0000313" key="3">
    <source>
        <dbReference type="Proteomes" id="UP001149140"/>
    </source>
</evidence>
<organism evidence="2 3">
    <name type="scientific">Solirubrobacter ginsenosidimutans</name>
    <dbReference type="NCBI Taxonomy" id="490573"/>
    <lineage>
        <taxon>Bacteria</taxon>
        <taxon>Bacillati</taxon>
        <taxon>Actinomycetota</taxon>
        <taxon>Thermoleophilia</taxon>
        <taxon>Solirubrobacterales</taxon>
        <taxon>Solirubrobacteraceae</taxon>
        <taxon>Solirubrobacter</taxon>
    </lineage>
</organism>
<dbReference type="GO" id="GO:0046503">
    <property type="term" value="P:glycerolipid catabolic process"/>
    <property type="evidence" value="ECO:0007669"/>
    <property type="project" value="TreeGrafter"/>
</dbReference>
<dbReference type="InterPro" id="IPR029058">
    <property type="entry name" value="AB_hydrolase_fold"/>
</dbReference>
<accession>A0A9X3MP84</accession>
<feature type="domain" description="AB hydrolase-1" evidence="1">
    <location>
        <begin position="28"/>
        <end position="252"/>
    </location>
</feature>
<proteinExistence type="predicted"/>
<dbReference type="Gene3D" id="3.40.50.1820">
    <property type="entry name" value="alpha/beta hydrolase"/>
    <property type="match status" value="1"/>
</dbReference>
<dbReference type="SUPFAM" id="SSF53474">
    <property type="entry name" value="alpha/beta-Hydrolases"/>
    <property type="match status" value="1"/>
</dbReference>
<gene>
    <name evidence="2" type="ORF">OM076_00395</name>
</gene>
<protein>
    <submittedName>
        <fullName evidence="2">Alpha/beta hydrolase</fullName>
    </submittedName>
</protein>
<keyword evidence="2" id="KW-0378">Hydrolase</keyword>
<dbReference type="PANTHER" id="PTHR43433:SF5">
    <property type="entry name" value="AB HYDROLASE-1 DOMAIN-CONTAINING PROTEIN"/>
    <property type="match status" value="1"/>
</dbReference>
<reference evidence="2" key="1">
    <citation type="submission" date="2022-10" db="EMBL/GenBank/DDBJ databases">
        <title>The WGS of Solirubrobacter ginsenosidimutans DSM 21036.</title>
        <authorList>
            <person name="Jiang Z."/>
        </authorList>
    </citation>
    <scope>NUCLEOTIDE SEQUENCE</scope>
    <source>
        <strain evidence="2">DSM 21036</strain>
    </source>
</reference>
<dbReference type="AlphaFoldDB" id="A0A9X3MP84"/>
<dbReference type="PANTHER" id="PTHR43433">
    <property type="entry name" value="HYDROLASE, ALPHA/BETA FOLD FAMILY PROTEIN"/>
    <property type="match status" value="1"/>
</dbReference>
<evidence type="ECO:0000313" key="2">
    <source>
        <dbReference type="EMBL" id="MDA0158705.1"/>
    </source>
</evidence>